<keyword evidence="3" id="KW-1185">Reference proteome</keyword>
<dbReference type="GeneID" id="92090504"/>
<dbReference type="EMBL" id="JAQQWL010000006">
    <property type="protein sequence ID" value="KAK8069416.1"/>
    <property type="molecule type" value="Genomic_DNA"/>
</dbReference>
<feature type="region of interest" description="Disordered" evidence="1">
    <location>
        <begin position="222"/>
        <end position="262"/>
    </location>
</feature>
<feature type="compositionally biased region" description="Basic and acidic residues" evidence="1">
    <location>
        <begin position="222"/>
        <end position="232"/>
    </location>
</feature>
<organism evidence="2 3">
    <name type="scientific">Apiospora phragmitis</name>
    <dbReference type="NCBI Taxonomy" id="2905665"/>
    <lineage>
        <taxon>Eukaryota</taxon>
        <taxon>Fungi</taxon>
        <taxon>Dikarya</taxon>
        <taxon>Ascomycota</taxon>
        <taxon>Pezizomycotina</taxon>
        <taxon>Sordariomycetes</taxon>
        <taxon>Xylariomycetidae</taxon>
        <taxon>Amphisphaeriales</taxon>
        <taxon>Apiosporaceae</taxon>
        <taxon>Apiospora</taxon>
    </lineage>
</organism>
<evidence type="ECO:0000256" key="1">
    <source>
        <dbReference type="SAM" id="MobiDB-lite"/>
    </source>
</evidence>
<proteinExistence type="predicted"/>
<gene>
    <name evidence="2" type="ORF">PG994_006032</name>
</gene>
<reference evidence="2 3" key="1">
    <citation type="submission" date="2023-01" db="EMBL/GenBank/DDBJ databases">
        <title>Analysis of 21 Apiospora genomes using comparative genomics revels a genus with tremendous synthesis potential of carbohydrate active enzymes and secondary metabolites.</title>
        <authorList>
            <person name="Sorensen T."/>
        </authorList>
    </citation>
    <scope>NUCLEOTIDE SEQUENCE [LARGE SCALE GENOMIC DNA]</scope>
    <source>
        <strain evidence="2 3">CBS 135458</strain>
    </source>
</reference>
<sequence>MSYSLSGLQAWDLWQGLQPHIIDLIYSSNFIEQAGSTHAITAEVCEKIFAGQEISATVSGDEYTRSEEALKSLGRPHSAEDVRKSRQEVINHAHALLYAFDHFVLSKKGFKAPAFEDLIKQIHVLLCGGNVLDPDEAGSPGQYRTWLVGARNGNQKKPALFIRPAAVPEYMQKMAMDMKLDLCMPLLDEDLPCGGAGRYVLLSLCLYPPLRRRKWQDLQDHTQHVSAQDRRPAQHLWRQRGGKKRISPDRVSRKQDVLRGRR</sequence>
<dbReference type="Proteomes" id="UP001480595">
    <property type="component" value="Unassembled WGS sequence"/>
</dbReference>
<name>A0ABR1VDX4_9PEZI</name>
<dbReference type="InterPro" id="IPR036597">
    <property type="entry name" value="Fido-like_dom_sf"/>
</dbReference>
<dbReference type="RefSeq" id="XP_066716710.1">
    <property type="nucleotide sequence ID" value="XM_066857441.1"/>
</dbReference>
<protein>
    <submittedName>
        <fullName evidence="2">Uncharacterized protein</fullName>
    </submittedName>
</protein>
<feature type="compositionally biased region" description="Basic and acidic residues" evidence="1">
    <location>
        <begin position="246"/>
        <end position="262"/>
    </location>
</feature>
<evidence type="ECO:0000313" key="2">
    <source>
        <dbReference type="EMBL" id="KAK8069416.1"/>
    </source>
</evidence>
<comment type="caution">
    <text evidence="2">The sequence shown here is derived from an EMBL/GenBank/DDBJ whole genome shotgun (WGS) entry which is preliminary data.</text>
</comment>
<dbReference type="Gene3D" id="1.10.3290.10">
    <property type="entry name" value="Fido-like domain"/>
    <property type="match status" value="1"/>
</dbReference>
<accession>A0ABR1VDX4</accession>
<evidence type="ECO:0000313" key="3">
    <source>
        <dbReference type="Proteomes" id="UP001480595"/>
    </source>
</evidence>